<dbReference type="Proteomes" id="UP001601288">
    <property type="component" value="Unassembled WGS sequence"/>
</dbReference>
<keyword evidence="4" id="KW-1185">Reference proteome</keyword>
<evidence type="ECO:0000256" key="2">
    <source>
        <dbReference type="SAM" id="SignalP"/>
    </source>
</evidence>
<keyword evidence="2" id="KW-0732">Signal</keyword>
<protein>
    <recommendedName>
        <fullName evidence="5">Lipoprotein</fullName>
    </recommendedName>
</protein>
<dbReference type="PROSITE" id="PS51257">
    <property type="entry name" value="PROKAR_LIPOPROTEIN"/>
    <property type="match status" value="1"/>
</dbReference>
<evidence type="ECO:0000256" key="1">
    <source>
        <dbReference type="SAM" id="MobiDB-lite"/>
    </source>
</evidence>
<evidence type="ECO:0000313" key="3">
    <source>
        <dbReference type="EMBL" id="MFE9231352.1"/>
    </source>
</evidence>
<proteinExistence type="predicted"/>
<feature type="signal peptide" evidence="2">
    <location>
        <begin position="1"/>
        <end position="26"/>
    </location>
</feature>
<dbReference type="RefSeq" id="WP_358292995.1">
    <property type="nucleotide sequence ID" value="NZ_JBEYGJ010000077.1"/>
</dbReference>
<organism evidence="3 4">
    <name type="scientific">Streptomyces massasporeus</name>
    <dbReference type="NCBI Taxonomy" id="67324"/>
    <lineage>
        <taxon>Bacteria</taxon>
        <taxon>Bacillati</taxon>
        <taxon>Actinomycetota</taxon>
        <taxon>Actinomycetes</taxon>
        <taxon>Kitasatosporales</taxon>
        <taxon>Streptomycetaceae</taxon>
        <taxon>Streptomyces</taxon>
    </lineage>
</organism>
<evidence type="ECO:0000313" key="4">
    <source>
        <dbReference type="Proteomes" id="UP001601288"/>
    </source>
</evidence>
<feature type="compositionally biased region" description="Polar residues" evidence="1">
    <location>
        <begin position="167"/>
        <end position="176"/>
    </location>
</feature>
<reference evidence="3 4" key="1">
    <citation type="submission" date="2024-10" db="EMBL/GenBank/DDBJ databases">
        <title>The Natural Products Discovery Center: Release of the First 8490 Sequenced Strains for Exploring Actinobacteria Biosynthetic Diversity.</title>
        <authorList>
            <person name="Kalkreuter E."/>
            <person name="Kautsar S.A."/>
            <person name="Yang D."/>
            <person name="Bader C.D."/>
            <person name="Teijaro C.N."/>
            <person name="Fluegel L."/>
            <person name="Davis C.M."/>
            <person name="Simpson J.R."/>
            <person name="Lauterbach L."/>
            <person name="Steele A.D."/>
            <person name="Gui C."/>
            <person name="Meng S."/>
            <person name="Li G."/>
            <person name="Viehrig K."/>
            <person name="Ye F."/>
            <person name="Su P."/>
            <person name="Kiefer A.F."/>
            <person name="Nichols A."/>
            <person name="Cepeda A.J."/>
            <person name="Yan W."/>
            <person name="Fan B."/>
            <person name="Jiang Y."/>
            <person name="Adhikari A."/>
            <person name="Zheng C.-J."/>
            <person name="Schuster L."/>
            <person name="Cowan T.M."/>
            <person name="Smanski M.J."/>
            <person name="Chevrette M.G."/>
            <person name="De Carvalho L.P.S."/>
            <person name="Shen B."/>
        </authorList>
    </citation>
    <scope>NUCLEOTIDE SEQUENCE [LARGE SCALE GENOMIC DNA]</scope>
    <source>
        <strain evidence="3 4">NPDC007066</strain>
    </source>
</reference>
<name>A0ABW6LUR7_9ACTN</name>
<sequence>MARKRRLTRFALSAVVVAGGLATGCASDDKSLTYQTDYSKHQPLKVVGYPSTGSLETVQKAVWRLADGDADALAALAVDDKQADATARNWVKAFGAAAKGDVTADFYDEGSVRQVVVLYFAESGQIKEIEARVGEDDSWGLTLAEPDPAEAKAKPTWAPPKPGGSGSRTSGAPTGS</sequence>
<accession>A0ABW6LUR7</accession>
<evidence type="ECO:0008006" key="5">
    <source>
        <dbReference type="Google" id="ProtNLM"/>
    </source>
</evidence>
<feature type="region of interest" description="Disordered" evidence="1">
    <location>
        <begin position="137"/>
        <end position="176"/>
    </location>
</feature>
<feature type="chain" id="PRO_5047423955" description="Lipoprotein" evidence="2">
    <location>
        <begin position="27"/>
        <end position="176"/>
    </location>
</feature>
<gene>
    <name evidence="3" type="ORF">ACFYM3_43630</name>
</gene>
<dbReference type="EMBL" id="JBIAFP010000059">
    <property type="protein sequence ID" value="MFE9231352.1"/>
    <property type="molecule type" value="Genomic_DNA"/>
</dbReference>
<comment type="caution">
    <text evidence="3">The sequence shown here is derived from an EMBL/GenBank/DDBJ whole genome shotgun (WGS) entry which is preliminary data.</text>
</comment>